<dbReference type="Pfam" id="PF03544">
    <property type="entry name" value="TonB_C"/>
    <property type="match status" value="1"/>
</dbReference>
<feature type="transmembrane region" description="Helical" evidence="10">
    <location>
        <begin position="258"/>
        <end position="279"/>
    </location>
</feature>
<comment type="similarity">
    <text evidence="2">Belongs to the TonB family.</text>
</comment>
<dbReference type="PROSITE" id="PS52015">
    <property type="entry name" value="TONB_CTD"/>
    <property type="match status" value="1"/>
</dbReference>
<dbReference type="PANTHER" id="PTHR33446">
    <property type="entry name" value="PROTEIN TONB-RELATED"/>
    <property type="match status" value="1"/>
</dbReference>
<proteinExistence type="inferred from homology"/>
<dbReference type="InterPro" id="IPR037066">
    <property type="entry name" value="Plug_dom_sf"/>
</dbReference>
<keyword evidence="6 10" id="KW-0812">Transmembrane</keyword>
<feature type="transmembrane region" description="Helical" evidence="10">
    <location>
        <begin position="176"/>
        <end position="196"/>
    </location>
</feature>
<dbReference type="GO" id="GO:0015031">
    <property type="term" value="P:protein transport"/>
    <property type="evidence" value="ECO:0007669"/>
    <property type="project" value="UniProtKB-KW"/>
</dbReference>
<protein>
    <recommendedName>
        <fullName evidence="11">TonB C-terminal domain-containing protein</fullName>
    </recommendedName>
</protein>
<dbReference type="InterPro" id="IPR008756">
    <property type="entry name" value="Peptidase_M56"/>
</dbReference>
<evidence type="ECO:0000256" key="2">
    <source>
        <dbReference type="ARBA" id="ARBA00006555"/>
    </source>
</evidence>
<keyword evidence="5" id="KW-0997">Cell inner membrane</keyword>
<evidence type="ECO:0000256" key="10">
    <source>
        <dbReference type="SAM" id="Phobius"/>
    </source>
</evidence>
<gene>
    <name evidence="12" type="ORF">DYBT9275_04195</name>
</gene>
<keyword evidence="8 10" id="KW-1133">Transmembrane helix</keyword>
<comment type="caution">
    <text evidence="12">The sequence shown here is derived from an EMBL/GenBank/DDBJ whole genome shotgun (WGS) entry which is preliminary data.</text>
</comment>
<dbReference type="RefSeq" id="WP_215240595.1">
    <property type="nucleotide sequence ID" value="NZ_CAJRAF010000002.1"/>
</dbReference>
<dbReference type="EMBL" id="CAJRAF010000002">
    <property type="protein sequence ID" value="CAG5008111.1"/>
    <property type="molecule type" value="Genomic_DNA"/>
</dbReference>
<keyword evidence="9 10" id="KW-0472">Membrane</keyword>
<evidence type="ECO:0000256" key="5">
    <source>
        <dbReference type="ARBA" id="ARBA00022519"/>
    </source>
</evidence>
<feature type="transmembrane region" description="Helical" evidence="10">
    <location>
        <begin position="36"/>
        <end position="53"/>
    </location>
</feature>
<dbReference type="Gene3D" id="3.30.1150.10">
    <property type="match status" value="1"/>
</dbReference>
<dbReference type="Proteomes" id="UP000680038">
    <property type="component" value="Unassembled WGS sequence"/>
</dbReference>
<evidence type="ECO:0000313" key="13">
    <source>
        <dbReference type="Proteomes" id="UP000680038"/>
    </source>
</evidence>
<keyword evidence="3" id="KW-0813">Transport</keyword>
<evidence type="ECO:0000256" key="8">
    <source>
        <dbReference type="ARBA" id="ARBA00022989"/>
    </source>
</evidence>
<dbReference type="AlphaFoldDB" id="A0A916JG19"/>
<reference evidence="12" key="1">
    <citation type="submission" date="2021-04" db="EMBL/GenBank/DDBJ databases">
        <authorList>
            <person name="Rodrigo-Torres L."/>
            <person name="Arahal R. D."/>
            <person name="Lucena T."/>
        </authorList>
    </citation>
    <scope>NUCLEOTIDE SEQUENCE</scope>
    <source>
        <strain evidence="12">CECT 9275</strain>
    </source>
</reference>
<name>A0A916JG19_9BACT</name>
<evidence type="ECO:0000256" key="6">
    <source>
        <dbReference type="ARBA" id="ARBA00022692"/>
    </source>
</evidence>
<evidence type="ECO:0000256" key="9">
    <source>
        <dbReference type="ARBA" id="ARBA00023136"/>
    </source>
</evidence>
<evidence type="ECO:0000259" key="11">
    <source>
        <dbReference type="PROSITE" id="PS52015"/>
    </source>
</evidence>
<evidence type="ECO:0000256" key="4">
    <source>
        <dbReference type="ARBA" id="ARBA00022475"/>
    </source>
</evidence>
<dbReference type="CDD" id="cd07341">
    <property type="entry name" value="M56_BlaR1_MecR1_like"/>
    <property type="match status" value="1"/>
</dbReference>
<dbReference type="Gene3D" id="2.170.130.10">
    <property type="entry name" value="TonB-dependent receptor, plug domain"/>
    <property type="match status" value="1"/>
</dbReference>
<dbReference type="PANTHER" id="PTHR33446:SF2">
    <property type="entry name" value="PROTEIN TONB"/>
    <property type="match status" value="1"/>
</dbReference>
<dbReference type="InterPro" id="IPR037682">
    <property type="entry name" value="TonB_C"/>
</dbReference>
<sequence length="492" mass="55701">MNILIFIGKVSLYWVLFYACYLLFLRRQTFFIWNRFYLIAALIISFALPFIIYPESAPALPVIYEITSQPFTVSTVQAETPSLLTLTNMLWFVYAIGAVISGFKLYRSIRQLSGLLHEGERIELEDCTVILIDSDQVGSFSFLKWIVINRSDYENHFDAILRHEMIHVGQKHSYDILWIEFLKIIFWFNPILIFYKNAIQEVHEYLADEAAPNRETYAMFLVSYALNAPIASLTNHFFKPSQIKARIRMIYKNRSSKWLLSTYMITLLSVGLIALVVAGCEQIVETETPADNEKKSSKLNARVTSQPSPQKVFTVVEEQPEFPGGIKAMYDFLGRNVHYPEAAAKANVSGRVFLSFVVSETGEISDILVLKGIGFGCDEEAVRVLKSFPKWVPGKQGGLPVNVRYNLPINFELTDGQPEIVSKLPETRVQITQNGPAPMYVVNGVIITDTLSLKKIDPDNIQFINVRKGESATEAYGEKGKNGVIEIKTTSL</sequence>
<evidence type="ECO:0000256" key="1">
    <source>
        <dbReference type="ARBA" id="ARBA00004383"/>
    </source>
</evidence>
<accession>A0A916JG19</accession>
<organism evidence="12 13">
    <name type="scientific">Dyadobacter helix</name>
    <dbReference type="NCBI Taxonomy" id="2822344"/>
    <lineage>
        <taxon>Bacteria</taxon>
        <taxon>Pseudomonadati</taxon>
        <taxon>Bacteroidota</taxon>
        <taxon>Cytophagia</taxon>
        <taxon>Cytophagales</taxon>
        <taxon>Spirosomataceae</taxon>
        <taxon>Dyadobacter</taxon>
    </lineage>
</organism>
<dbReference type="InterPro" id="IPR006260">
    <property type="entry name" value="TonB/TolA_C"/>
</dbReference>
<feature type="transmembrane region" description="Helical" evidence="10">
    <location>
        <begin position="216"/>
        <end position="238"/>
    </location>
</feature>
<keyword evidence="13" id="KW-1185">Reference proteome</keyword>
<keyword evidence="4" id="KW-1003">Cell membrane</keyword>
<dbReference type="InterPro" id="IPR051045">
    <property type="entry name" value="TonB-dependent_transducer"/>
</dbReference>
<dbReference type="GO" id="GO:0031992">
    <property type="term" value="F:energy transducer activity"/>
    <property type="evidence" value="ECO:0007669"/>
    <property type="project" value="TreeGrafter"/>
</dbReference>
<evidence type="ECO:0000313" key="12">
    <source>
        <dbReference type="EMBL" id="CAG5008111.1"/>
    </source>
</evidence>
<keyword evidence="7" id="KW-0653">Protein transport</keyword>
<dbReference type="NCBIfam" id="TIGR01352">
    <property type="entry name" value="tonB_Cterm"/>
    <property type="match status" value="1"/>
</dbReference>
<feature type="transmembrane region" description="Helical" evidence="10">
    <location>
        <begin position="6"/>
        <end position="24"/>
    </location>
</feature>
<dbReference type="GO" id="GO:0098797">
    <property type="term" value="C:plasma membrane protein complex"/>
    <property type="evidence" value="ECO:0007669"/>
    <property type="project" value="TreeGrafter"/>
</dbReference>
<comment type="subcellular location">
    <subcellularLocation>
        <location evidence="1">Cell inner membrane</location>
        <topology evidence="1">Single-pass membrane protein</topology>
        <orientation evidence="1">Periplasmic side</orientation>
    </subcellularLocation>
</comment>
<dbReference type="SUPFAM" id="SSF74653">
    <property type="entry name" value="TolA/TonB C-terminal domain"/>
    <property type="match status" value="1"/>
</dbReference>
<evidence type="ECO:0000256" key="3">
    <source>
        <dbReference type="ARBA" id="ARBA00022448"/>
    </source>
</evidence>
<feature type="transmembrane region" description="Helical" evidence="10">
    <location>
        <begin position="89"/>
        <end position="106"/>
    </location>
</feature>
<feature type="domain" description="TonB C-terminal" evidence="11">
    <location>
        <begin position="324"/>
        <end position="420"/>
    </location>
</feature>
<dbReference type="Pfam" id="PF05569">
    <property type="entry name" value="Peptidase_M56"/>
    <property type="match status" value="1"/>
</dbReference>
<dbReference type="GO" id="GO:0055085">
    <property type="term" value="P:transmembrane transport"/>
    <property type="evidence" value="ECO:0007669"/>
    <property type="project" value="InterPro"/>
</dbReference>
<evidence type="ECO:0000256" key="7">
    <source>
        <dbReference type="ARBA" id="ARBA00022927"/>
    </source>
</evidence>